<keyword evidence="4" id="KW-1185">Reference proteome</keyword>
<organism evidence="3 4">
    <name type="scientific">Kutzneria viridogrisea</name>
    <dbReference type="NCBI Taxonomy" id="47990"/>
    <lineage>
        <taxon>Bacteria</taxon>
        <taxon>Bacillati</taxon>
        <taxon>Actinomycetota</taxon>
        <taxon>Actinomycetes</taxon>
        <taxon>Pseudonocardiales</taxon>
        <taxon>Pseudonocardiaceae</taxon>
        <taxon>Kutzneria</taxon>
    </lineage>
</organism>
<protein>
    <recommendedName>
        <fullName evidence="2">Lsr2 dimerization domain-containing protein</fullName>
    </recommendedName>
</protein>
<accession>A0ABR6BG87</accession>
<evidence type="ECO:0000313" key="4">
    <source>
        <dbReference type="Proteomes" id="UP000517916"/>
    </source>
</evidence>
<feature type="region of interest" description="Disordered" evidence="1">
    <location>
        <begin position="50"/>
        <end position="82"/>
    </location>
</feature>
<gene>
    <name evidence="3" type="ORF">BC739_003103</name>
</gene>
<feature type="domain" description="Lsr2 dimerization" evidence="2">
    <location>
        <begin position="1"/>
        <end position="49"/>
    </location>
</feature>
<reference evidence="3 4" key="1">
    <citation type="submission" date="2020-08" db="EMBL/GenBank/DDBJ databases">
        <title>Genomic Encyclopedia of Archaeal and Bacterial Type Strains, Phase II (KMG-II): from individual species to whole genera.</title>
        <authorList>
            <person name="Goeker M."/>
        </authorList>
    </citation>
    <scope>NUCLEOTIDE SEQUENCE [LARGE SCALE GENOMIC DNA]</scope>
    <source>
        <strain evidence="3 4">DSM 43850</strain>
    </source>
</reference>
<dbReference type="Pfam" id="PF11774">
    <property type="entry name" value="Lsr2"/>
    <property type="match status" value="1"/>
</dbReference>
<evidence type="ECO:0000259" key="2">
    <source>
        <dbReference type="Pfam" id="PF11774"/>
    </source>
</evidence>
<sequence length="146" mass="16444">MDDIDRESDATRTISFGLGNRSYVIDVNDAHAEQLENEFGAWIKFARQEGKARPSIPRRPGPPTVVRGDWWETPPDATPEEKRKYKNLRAQIKTWGKTRGWPADLGQRGRVPRALCERWLDEVCDGKVPDIGAVTSRGVAVGDDDE</sequence>
<evidence type="ECO:0000256" key="1">
    <source>
        <dbReference type="SAM" id="MobiDB-lite"/>
    </source>
</evidence>
<dbReference type="Proteomes" id="UP000517916">
    <property type="component" value="Unassembled WGS sequence"/>
</dbReference>
<dbReference type="InterPro" id="IPR042261">
    <property type="entry name" value="Lsr2-like_dimerization"/>
</dbReference>
<evidence type="ECO:0000313" key="3">
    <source>
        <dbReference type="EMBL" id="MBA8925904.1"/>
    </source>
</evidence>
<proteinExistence type="predicted"/>
<dbReference type="InterPro" id="IPR024412">
    <property type="entry name" value="Lsr2_dim_dom"/>
</dbReference>
<dbReference type="Gene3D" id="3.30.60.230">
    <property type="entry name" value="Lsr2, dimerization domain"/>
    <property type="match status" value="1"/>
</dbReference>
<dbReference type="EMBL" id="JACJID010000002">
    <property type="protein sequence ID" value="MBA8925904.1"/>
    <property type="molecule type" value="Genomic_DNA"/>
</dbReference>
<name>A0ABR6BG87_9PSEU</name>
<comment type="caution">
    <text evidence="3">The sequence shown here is derived from an EMBL/GenBank/DDBJ whole genome shotgun (WGS) entry which is preliminary data.</text>
</comment>